<dbReference type="RefSeq" id="XP_011361922.2">
    <property type="nucleotide sequence ID" value="XM_011363620.2"/>
</dbReference>
<protein>
    <submittedName>
        <fullName evidence="3">Collagen alpha-1(I) chain-like isoform X1</fullName>
    </submittedName>
</protein>
<dbReference type="AlphaFoldDB" id="A0A6P3QB10"/>
<dbReference type="Proteomes" id="UP000515202">
    <property type="component" value="Unplaced"/>
</dbReference>
<dbReference type="KEGG" id="pvp:105294417"/>
<feature type="compositionally biased region" description="Low complexity" evidence="1">
    <location>
        <begin position="147"/>
        <end position="162"/>
    </location>
</feature>
<name>A0A6P3QB10_PTEVA</name>
<accession>A0A6P3QB10</accession>
<reference evidence="3" key="1">
    <citation type="submission" date="2025-08" db="UniProtKB">
        <authorList>
            <consortium name="RefSeq"/>
        </authorList>
    </citation>
    <scope>IDENTIFICATION</scope>
    <source>
        <tissue evidence="3">Kidney</tissue>
    </source>
</reference>
<organism evidence="2 3">
    <name type="scientific">Pteropus vampyrus</name>
    <name type="common">Large flying fox</name>
    <dbReference type="NCBI Taxonomy" id="132908"/>
    <lineage>
        <taxon>Eukaryota</taxon>
        <taxon>Metazoa</taxon>
        <taxon>Chordata</taxon>
        <taxon>Craniata</taxon>
        <taxon>Vertebrata</taxon>
        <taxon>Euteleostomi</taxon>
        <taxon>Mammalia</taxon>
        <taxon>Eutheria</taxon>
        <taxon>Laurasiatheria</taxon>
        <taxon>Chiroptera</taxon>
        <taxon>Yinpterochiroptera</taxon>
        <taxon>Pteropodoidea</taxon>
        <taxon>Pteropodidae</taxon>
        <taxon>Pteropodinae</taxon>
        <taxon>Pteropus</taxon>
    </lineage>
</organism>
<gene>
    <name evidence="3" type="primary">LOC105294417</name>
</gene>
<dbReference type="GeneID" id="105294417"/>
<evidence type="ECO:0000313" key="3">
    <source>
        <dbReference type="RefSeq" id="XP_011361922.2"/>
    </source>
</evidence>
<feature type="region of interest" description="Disordered" evidence="1">
    <location>
        <begin position="1"/>
        <end position="42"/>
    </location>
</feature>
<evidence type="ECO:0000256" key="1">
    <source>
        <dbReference type="SAM" id="MobiDB-lite"/>
    </source>
</evidence>
<keyword evidence="2" id="KW-1185">Reference proteome</keyword>
<feature type="region of interest" description="Disordered" evidence="1">
    <location>
        <begin position="55"/>
        <end position="169"/>
    </location>
</feature>
<feature type="compositionally biased region" description="Low complexity" evidence="1">
    <location>
        <begin position="97"/>
        <end position="114"/>
    </location>
</feature>
<proteinExistence type="predicted"/>
<evidence type="ECO:0000313" key="2">
    <source>
        <dbReference type="Proteomes" id="UP000515202"/>
    </source>
</evidence>
<sequence length="236" mass="23631">MLPDAAVAQGDMRRAPAVGAPRTASGSSPRARGMRAADSGTWERVRQLAAQGELAPSCVEGAGPARPPGPAACERCADAAGPVQPAPRRGALRPRGWRPQPAGAPAGRGVSAPGGSPPSPADEGDVDEGLGGVTGRQVLRGPLSHRAQGPAGPEGAGASQSQRSLAGLGSRVRRCPRIQGNEDQNVSFGAAKAELRMGLRSVATAPDTTVCQKRADLSARTAQVGTGGPLAVVPSS</sequence>